<evidence type="ECO:0008006" key="5">
    <source>
        <dbReference type="Google" id="ProtNLM"/>
    </source>
</evidence>
<evidence type="ECO:0000313" key="3">
    <source>
        <dbReference type="EMBL" id="MEI4273676.1"/>
    </source>
</evidence>
<comment type="caution">
    <text evidence="3">The sequence shown here is derived from an EMBL/GenBank/DDBJ whole genome shotgun (WGS) entry which is preliminary data.</text>
</comment>
<accession>A0ABU8DYT3</accession>
<evidence type="ECO:0000256" key="1">
    <source>
        <dbReference type="SAM" id="MobiDB-lite"/>
    </source>
</evidence>
<evidence type="ECO:0000256" key="2">
    <source>
        <dbReference type="SAM" id="SignalP"/>
    </source>
</evidence>
<reference evidence="3 4" key="1">
    <citation type="submission" date="2024-03" db="EMBL/GenBank/DDBJ databases">
        <title>Draft genome sequence of Klenkia sp. LSe6-5.</title>
        <authorList>
            <person name="Duangmal K."/>
            <person name="Chantavorakit T."/>
        </authorList>
    </citation>
    <scope>NUCLEOTIDE SEQUENCE [LARGE SCALE GENOMIC DNA]</scope>
    <source>
        <strain evidence="3 4">LSe6-5</strain>
    </source>
</reference>
<gene>
    <name evidence="3" type="ORF">TEK04_18300</name>
</gene>
<feature type="compositionally biased region" description="Gly residues" evidence="1">
    <location>
        <begin position="68"/>
        <end position="77"/>
    </location>
</feature>
<feature type="region of interest" description="Disordered" evidence="1">
    <location>
        <begin position="236"/>
        <end position="273"/>
    </location>
</feature>
<feature type="compositionally biased region" description="Low complexity" evidence="1">
    <location>
        <begin position="412"/>
        <end position="445"/>
    </location>
</feature>
<feature type="compositionally biased region" description="Low complexity" evidence="1">
    <location>
        <begin position="253"/>
        <end position="273"/>
    </location>
</feature>
<feature type="compositionally biased region" description="Gly residues" evidence="1">
    <location>
        <begin position="196"/>
        <end position="207"/>
    </location>
</feature>
<feature type="region of interest" description="Disordered" evidence="1">
    <location>
        <begin position="185"/>
        <end position="207"/>
    </location>
</feature>
<dbReference type="EMBL" id="JBAPLU010000024">
    <property type="protein sequence ID" value="MEI4273676.1"/>
    <property type="molecule type" value="Genomic_DNA"/>
</dbReference>
<feature type="chain" id="PRO_5045727010" description="Gram-positive cocci surface proteins LPxTG domain-containing protein" evidence="2">
    <location>
        <begin position="29"/>
        <end position="514"/>
    </location>
</feature>
<feature type="region of interest" description="Disordered" evidence="1">
    <location>
        <begin position="362"/>
        <end position="445"/>
    </location>
</feature>
<feature type="compositionally biased region" description="Low complexity" evidence="1">
    <location>
        <begin position="97"/>
        <end position="111"/>
    </location>
</feature>
<keyword evidence="2" id="KW-0732">Signal</keyword>
<protein>
    <recommendedName>
        <fullName evidence="5">Gram-positive cocci surface proteins LPxTG domain-containing protein</fullName>
    </recommendedName>
</protein>
<sequence length="514" mass="48228">MNRTVRNGLAVATMAGGIFLLGSAVASADDGTTASAESVGGPAITEVDTSTGAYGYAEGHEVDNDGEATGGNGGAGGTVDAAPVTSGVLAGSVHGDTTASSSATSTVTNTAPGGDGGDASVSPVTSGDVTGGNASAHGGGDTTATSESLGGGGGEPDYAALGSEGPTSGGAVTAVDSSTYAEGYATGHDVENSGTATGGKGGNGGSVHGAPVTSYTICLAWKGDNHCTSTATSTITNNAPGGDGGDATVSPITSGNVSGGNASANGGGSTTASSESVDVADFLQWLVGSGLVSSSGDGSYTWVDASTWAVGGVRGHAVDNDGTATGGKGGDGGSVHGAPVTSYVICLAWKGDNHCSSTATSTITNNSPGGKGGDASVSPVTSGDVTGGNACASSSGTACPPAGGPEHPAQPAEPTHPATPVHPTTPEHPATPVHPAAPEHPAAAEHPVAAVQHVAPVVTGSGSGGHGTTVNASSSSPSTLAYTGADVSDALGLGLLALTGGLGLALAGRRRSAA</sequence>
<name>A0ABU8DYT3_9ACTN</name>
<evidence type="ECO:0000313" key="4">
    <source>
        <dbReference type="Proteomes" id="UP001361570"/>
    </source>
</evidence>
<feature type="region of interest" description="Disordered" evidence="1">
    <location>
        <begin position="56"/>
        <end position="173"/>
    </location>
</feature>
<feature type="signal peptide" evidence="2">
    <location>
        <begin position="1"/>
        <end position="28"/>
    </location>
</feature>
<organism evidence="3 4">
    <name type="scientific">Klenkia sesuvii</name>
    <dbReference type="NCBI Taxonomy" id="3103137"/>
    <lineage>
        <taxon>Bacteria</taxon>
        <taxon>Bacillati</taxon>
        <taxon>Actinomycetota</taxon>
        <taxon>Actinomycetes</taxon>
        <taxon>Geodermatophilales</taxon>
        <taxon>Geodermatophilaceae</taxon>
        <taxon>Klenkia</taxon>
    </lineage>
</organism>
<dbReference type="Proteomes" id="UP001361570">
    <property type="component" value="Unassembled WGS sequence"/>
</dbReference>
<keyword evidence="4" id="KW-1185">Reference proteome</keyword>
<feature type="region of interest" description="Disordered" evidence="1">
    <location>
        <begin position="457"/>
        <end position="478"/>
    </location>
</feature>
<dbReference type="RefSeq" id="WP_336405792.1">
    <property type="nucleotide sequence ID" value="NZ_JBAPLU010000024.1"/>
</dbReference>
<proteinExistence type="predicted"/>